<gene>
    <name evidence="2" type="ORF">GRI44_11500</name>
</gene>
<dbReference type="RefSeq" id="WP_160601903.1">
    <property type="nucleotide sequence ID" value="NZ_WTYU01000002.1"/>
</dbReference>
<accession>A0A6L7GJ94</accession>
<keyword evidence="3" id="KW-1185">Reference proteome</keyword>
<feature type="transmembrane region" description="Helical" evidence="1">
    <location>
        <begin position="355"/>
        <end position="374"/>
    </location>
</feature>
<dbReference type="OrthoDB" id="7293578at2"/>
<keyword evidence="1" id="KW-1133">Transmembrane helix</keyword>
<comment type="caution">
    <text evidence="2">The sequence shown here is derived from an EMBL/GenBank/DDBJ whole genome shotgun (WGS) entry which is preliminary data.</text>
</comment>
<feature type="transmembrane region" description="Helical" evidence="1">
    <location>
        <begin position="164"/>
        <end position="183"/>
    </location>
</feature>
<evidence type="ECO:0000313" key="2">
    <source>
        <dbReference type="EMBL" id="MXP15374.1"/>
    </source>
</evidence>
<sequence length="483" mass="54458">MLAYDIILLVSLAIYLAVCALYLRHRAASFMHPVSLYLLFHGIVFTFRPFLARYYDFGALYQQFGFQPSMQDKITVLLAANLGMVTFVAVSLFVAREPLAFARDKYDDKHRTMLRKPFLIVAALLTPVALASLAEHWTTRALDSSTMITDLSTGIAINTTGNGWFFTAQLVLVPIVVIFAWLYRFRLWSLIPFGIFFILRAGTGGRGPLIVAAFAIVVLYLTQQRRRWPEWRSALIMVFAAVTFTTLVSDRGAAVREIFTSEQAADTIAYLDTAPYETMDFANQEFFEYVVYAVPQRTGTYDYFLSNLQIFTEPVPRAWWPGKPVGPPIQLFSLFDYGSPLGMTLSLPGAGWYELGWAGVIIQCGAFALLYSLLYRWMIARREDDWSLMTYAVMIAATTITFRDGVLITIARSLPFYLGPIAMMWLLARAFSLPRADMLRQFASENRHLPAPTEGGGSMPLTPAQRRRAMIEAMIEKAAPKRG</sequence>
<organism evidence="2 3">
    <name type="scientific">Allopontixanthobacter confluentis</name>
    <dbReference type="NCBI Taxonomy" id="1849021"/>
    <lineage>
        <taxon>Bacteria</taxon>
        <taxon>Pseudomonadati</taxon>
        <taxon>Pseudomonadota</taxon>
        <taxon>Alphaproteobacteria</taxon>
        <taxon>Sphingomonadales</taxon>
        <taxon>Erythrobacteraceae</taxon>
        <taxon>Allopontixanthobacter</taxon>
    </lineage>
</organism>
<proteinExistence type="predicted"/>
<feature type="transmembrane region" description="Helical" evidence="1">
    <location>
        <begin position="116"/>
        <end position="134"/>
    </location>
</feature>
<dbReference type="AlphaFoldDB" id="A0A6L7GJ94"/>
<evidence type="ECO:0000313" key="3">
    <source>
        <dbReference type="Proteomes" id="UP000473531"/>
    </source>
</evidence>
<protein>
    <submittedName>
        <fullName evidence="2">Oligosaccharide repeat unit polymerase</fullName>
    </submittedName>
</protein>
<keyword evidence="1" id="KW-0812">Transmembrane</keyword>
<feature type="transmembrane region" description="Helical" evidence="1">
    <location>
        <begin position="195"/>
        <end position="221"/>
    </location>
</feature>
<feature type="transmembrane region" description="Helical" evidence="1">
    <location>
        <begin position="414"/>
        <end position="431"/>
    </location>
</feature>
<dbReference type="NCBIfam" id="TIGR04370">
    <property type="entry name" value="glyco_rpt_poly"/>
    <property type="match status" value="1"/>
</dbReference>
<evidence type="ECO:0000256" key="1">
    <source>
        <dbReference type="SAM" id="Phobius"/>
    </source>
</evidence>
<feature type="transmembrane region" description="Helical" evidence="1">
    <location>
        <begin position="6"/>
        <end position="23"/>
    </location>
</feature>
<name>A0A6L7GJ94_9SPHN</name>
<dbReference type="Proteomes" id="UP000473531">
    <property type="component" value="Unassembled WGS sequence"/>
</dbReference>
<reference evidence="2 3" key="1">
    <citation type="submission" date="2019-12" db="EMBL/GenBank/DDBJ databases">
        <title>Genomic-based taxomic classification of the family Erythrobacteraceae.</title>
        <authorList>
            <person name="Xu L."/>
        </authorList>
    </citation>
    <scope>NUCLEOTIDE SEQUENCE [LARGE SCALE GENOMIC DNA]</scope>
    <source>
        <strain evidence="2 3">KCTC 52259</strain>
    </source>
</reference>
<feature type="transmembrane region" description="Helical" evidence="1">
    <location>
        <begin position="74"/>
        <end position="95"/>
    </location>
</feature>
<feature type="transmembrane region" description="Helical" evidence="1">
    <location>
        <begin position="35"/>
        <end position="54"/>
    </location>
</feature>
<keyword evidence="1" id="KW-0472">Membrane</keyword>
<dbReference type="EMBL" id="WTYU01000002">
    <property type="protein sequence ID" value="MXP15374.1"/>
    <property type="molecule type" value="Genomic_DNA"/>
</dbReference>
<feature type="transmembrane region" description="Helical" evidence="1">
    <location>
        <begin position="386"/>
        <end position="402"/>
    </location>
</feature>